<organism evidence="1">
    <name type="scientific">Anguilla anguilla</name>
    <name type="common">European freshwater eel</name>
    <name type="synonym">Muraena anguilla</name>
    <dbReference type="NCBI Taxonomy" id="7936"/>
    <lineage>
        <taxon>Eukaryota</taxon>
        <taxon>Metazoa</taxon>
        <taxon>Chordata</taxon>
        <taxon>Craniata</taxon>
        <taxon>Vertebrata</taxon>
        <taxon>Euteleostomi</taxon>
        <taxon>Actinopterygii</taxon>
        <taxon>Neopterygii</taxon>
        <taxon>Teleostei</taxon>
        <taxon>Anguilliformes</taxon>
        <taxon>Anguillidae</taxon>
        <taxon>Anguilla</taxon>
    </lineage>
</organism>
<sequence length="50" mass="5646">MSGFGRLVQSDFFTGHGKGSGYCTCDAPSREYSQPVENRMTNLKRIFLQK</sequence>
<accession>A0A0E9X384</accession>
<reference evidence="1" key="1">
    <citation type="submission" date="2014-11" db="EMBL/GenBank/DDBJ databases">
        <authorList>
            <person name="Amaro Gonzalez C."/>
        </authorList>
    </citation>
    <scope>NUCLEOTIDE SEQUENCE</scope>
</reference>
<name>A0A0E9X384_ANGAN</name>
<evidence type="ECO:0000313" key="1">
    <source>
        <dbReference type="EMBL" id="JAH96158.1"/>
    </source>
</evidence>
<proteinExistence type="predicted"/>
<dbReference type="AlphaFoldDB" id="A0A0E9X384"/>
<protein>
    <submittedName>
        <fullName evidence="1">Uncharacterized protein</fullName>
    </submittedName>
</protein>
<reference evidence="1" key="2">
    <citation type="journal article" date="2015" name="Fish Shellfish Immunol.">
        <title>Early steps in the European eel (Anguilla anguilla)-Vibrio vulnificus interaction in the gills: Role of the RtxA13 toxin.</title>
        <authorList>
            <person name="Callol A."/>
            <person name="Pajuelo D."/>
            <person name="Ebbesson L."/>
            <person name="Teles M."/>
            <person name="MacKenzie S."/>
            <person name="Amaro C."/>
        </authorList>
    </citation>
    <scope>NUCLEOTIDE SEQUENCE</scope>
</reference>
<dbReference type="EMBL" id="GBXM01012419">
    <property type="protein sequence ID" value="JAH96158.1"/>
    <property type="molecule type" value="Transcribed_RNA"/>
</dbReference>